<dbReference type="Proteomes" id="UP000612585">
    <property type="component" value="Unassembled WGS sequence"/>
</dbReference>
<comment type="caution">
    <text evidence="1">The sequence shown here is derived from an EMBL/GenBank/DDBJ whole genome shotgun (WGS) entry which is preliminary data.</text>
</comment>
<organism evidence="1 2">
    <name type="scientific">Virgisporangium aurantiacum</name>
    <dbReference type="NCBI Taxonomy" id="175570"/>
    <lineage>
        <taxon>Bacteria</taxon>
        <taxon>Bacillati</taxon>
        <taxon>Actinomycetota</taxon>
        <taxon>Actinomycetes</taxon>
        <taxon>Micromonosporales</taxon>
        <taxon>Micromonosporaceae</taxon>
        <taxon>Virgisporangium</taxon>
    </lineage>
</organism>
<protein>
    <submittedName>
        <fullName evidence="1">Uncharacterized protein</fullName>
    </submittedName>
</protein>
<evidence type="ECO:0000313" key="1">
    <source>
        <dbReference type="EMBL" id="GIJ59127.1"/>
    </source>
</evidence>
<sequence length="71" mass="7556">MFLRVDDDAGGPTRDQVGQFWTQSLRSCVTRTHPCGVLCDTLIVGLHLNDDDATASFATPGDFGPAHVGPV</sequence>
<name>A0A8J4E4Q0_9ACTN</name>
<gene>
    <name evidence="1" type="ORF">Vau01_066430</name>
</gene>
<reference evidence="1" key="1">
    <citation type="submission" date="2021-01" db="EMBL/GenBank/DDBJ databases">
        <title>Whole genome shotgun sequence of Virgisporangium aurantiacum NBRC 16421.</title>
        <authorList>
            <person name="Komaki H."/>
            <person name="Tamura T."/>
        </authorList>
    </citation>
    <scope>NUCLEOTIDE SEQUENCE</scope>
    <source>
        <strain evidence="1">NBRC 16421</strain>
    </source>
</reference>
<keyword evidence="2" id="KW-1185">Reference proteome</keyword>
<accession>A0A8J4E4Q0</accession>
<proteinExistence type="predicted"/>
<dbReference type="EMBL" id="BOPG01000044">
    <property type="protein sequence ID" value="GIJ59127.1"/>
    <property type="molecule type" value="Genomic_DNA"/>
</dbReference>
<dbReference type="AlphaFoldDB" id="A0A8J4E4Q0"/>
<evidence type="ECO:0000313" key="2">
    <source>
        <dbReference type="Proteomes" id="UP000612585"/>
    </source>
</evidence>